<dbReference type="Proteomes" id="UP000694864">
    <property type="component" value="Chromosome 20"/>
</dbReference>
<dbReference type="RefSeq" id="XP_019098052.1">
    <property type="nucleotide sequence ID" value="XM_019242507.1"/>
</dbReference>
<organism evidence="2 3">
    <name type="scientific">Camelina sativa</name>
    <name type="common">False flax</name>
    <name type="synonym">Myagrum sativum</name>
    <dbReference type="NCBI Taxonomy" id="90675"/>
    <lineage>
        <taxon>Eukaryota</taxon>
        <taxon>Viridiplantae</taxon>
        <taxon>Streptophyta</taxon>
        <taxon>Embryophyta</taxon>
        <taxon>Tracheophyta</taxon>
        <taxon>Spermatophyta</taxon>
        <taxon>Magnoliopsida</taxon>
        <taxon>eudicotyledons</taxon>
        <taxon>Gunneridae</taxon>
        <taxon>Pentapetalae</taxon>
        <taxon>rosids</taxon>
        <taxon>malvids</taxon>
        <taxon>Brassicales</taxon>
        <taxon>Brassicaceae</taxon>
        <taxon>Camelineae</taxon>
        <taxon>Camelina</taxon>
    </lineage>
</organism>
<proteinExistence type="predicted"/>
<reference evidence="3" key="2">
    <citation type="submission" date="2025-08" db="UniProtKB">
        <authorList>
            <consortium name="RefSeq"/>
        </authorList>
    </citation>
    <scope>IDENTIFICATION</scope>
    <source>
        <tissue evidence="3">Leaf</tissue>
    </source>
</reference>
<evidence type="ECO:0000313" key="2">
    <source>
        <dbReference type="Proteomes" id="UP000694864"/>
    </source>
</evidence>
<gene>
    <name evidence="3" type="primary">LOC104772169</name>
</gene>
<keyword evidence="2" id="KW-1185">Reference proteome</keyword>
<evidence type="ECO:0000313" key="3">
    <source>
        <dbReference type="RefSeq" id="XP_019098052.1"/>
    </source>
</evidence>
<reference evidence="2" key="1">
    <citation type="journal article" date="2014" name="Nat. Commun.">
        <title>The emerging biofuel crop Camelina sativa retains a highly undifferentiated hexaploid genome structure.</title>
        <authorList>
            <person name="Kagale S."/>
            <person name="Koh C."/>
            <person name="Nixon J."/>
            <person name="Bollina V."/>
            <person name="Clarke W.E."/>
            <person name="Tuteja R."/>
            <person name="Spillane C."/>
            <person name="Robinson S.J."/>
            <person name="Links M.G."/>
            <person name="Clarke C."/>
            <person name="Higgins E.E."/>
            <person name="Huebert T."/>
            <person name="Sharpe A.G."/>
            <person name="Parkin I.A."/>
        </authorList>
    </citation>
    <scope>NUCLEOTIDE SEQUENCE [LARGE SCALE GENOMIC DNA]</scope>
    <source>
        <strain evidence="2">cv. DH55</strain>
    </source>
</reference>
<sequence length="172" mass="19076">MMNLALALETKLTSLVDITSLPLLVLDQQQHAREVARLVAMLEIAAASKMRAAALTKDGDRFSISKCIKALDDLQDSSTSNEDFDIELDEMELVAAAAGYLYYQSCVNQPQSNSPPTICTYLKALLEGPVKDCRELLRMDKHVFHKLSETLRGKGLLRDTTGVLVEEQLLYS</sequence>
<dbReference type="InterPro" id="IPR058353">
    <property type="entry name" value="DUF8040"/>
</dbReference>
<evidence type="ECO:0000259" key="1">
    <source>
        <dbReference type="Pfam" id="PF26138"/>
    </source>
</evidence>
<dbReference type="Pfam" id="PF26138">
    <property type="entry name" value="DUF8040"/>
    <property type="match status" value="1"/>
</dbReference>
<dbReference type="GeneID" id="104772169"/>
<accession>A0ABM1RGB4</accession>
<protein>
    <submittedName>
        <fullName evidence="3">Uncharacterized protein LOC104772169</fullName>
    </submittedName>
</protein>
<name>A0ABM1RGB4_CAMSA</name>
<feature type="domain" description="DUF8040" evidence="1">
    <location>
        <begin position="120"/>
        <end position="169"/>
    </location>
</feature>